<sequence length="177" mass="19818">MDTLMMIMFYDEFVLGLWTLSEDGRGRHFLVEILLKKLAFLARGQAPSEEVDPPFSGGRGRLMVVDGLFVLTQYSGTLGWLFGVCFLSGFCCRFCTYSIILAGLGIGYMVKSIRDILCFSVKMLYCFFVNPPVLVERITAAFQNELRHVTTDSPVDGFNCISFSIGLRKSTSKTSNK</sequence>
<evidence type="ECO:0000256" key="1">
    <source>
        <dbReference type="SAM" id="Phobius"/>
    </source>
</evidence>
<keyword evidence="1" id="KW-0812">Transmembrane</keyword>
<evidence type="ECO:0000313" key="3">
    <source>
        <dbReference type="Proteomes" id="UP000799302"/>
    </source>
</evidence>
<dbReference type="Proteomes" id="UP000799302">
    <property type="component" value="Unassembled WGS sequence"/>
</dbReference>
<keyword evidence="1" id="KW-1133">Transmembrane helix</keyword>
<protein>
    <submittedName>
        <fullName evidence="2">Uncharacterized protein</fullName>
    </submittedName>
</protein>
<feature type="transmembrane region" description="Helical" evidence="1">
    <location>
        <begin position="78"/>
        <end position="104"/>
    </location>
</feature>
<name>A0A6A6UTF6_9PEZI</name>
<organism evidence="2 3">
    <name type="scientific">Microthyrium microscopicum</name>
    <dbReference type="NCBI Taxonomy" id="703497"/>
    <lineage>
        <taxon>Eukaryota</taxon>
        <taxon>Fungi</taxon>
        <taxon>Dikarya</taxon>
        <taxon>Ascomycota</taxon>
        <taxon>Pezizomycotina</taxon>
        <taxon>Dothideomycetes</taxon>
        <taxon>Dothideomycetes incertae sedis</taxon>
        <taxon>Microthyriales</taxon>
        <taxon>Microthyriaceae</taxon>
        <taxon>Microthyrium</taxon>
    </lineage>
</organism>
<evidence type="ECO:0000313" key="2">
    <source>
        <dbReference type="EMBL" id="KAF2674763.1"/>
    </source>
</evidence>
<accession>A0A6A6UTF6</accession>
<dbReference type="EMBL" id="MU004230">
    <property type="protein sequence ID" value="KAF2674763.1"/>
    <property type="molecule type" value="Genomic_DNA"/>
</dbReference>
<keyword evidence="3" id="KW-1185">Reference proteome</keyword>
<gene>
    <name evidence="2" type="ORF">BT63DRAFT_19490</name>
</gene>
<keyword evidence="1" id="KW-0472">Membrane</keyword>
<dbReference type="AlphaFoldDB" id="A0A6A6UTF6"/>
<proteinExistence type="predicted"/>
<reference evidence="2" key="1">
    <citation type="journal article" date="2020" name="Stud. Mycol.">
        <title>101 Dothideomycetes genomes: a test case for predicting lifestyles and emergence of pathogens.</title>
        <authorList>
            <person name="Haridas S."/>
            <person name="Albert R."/>
            <person name="Binder M."/>
            <person name="Bloem J."/>
            <person name="Labutti K."/>
            <person name="Salamov A."/>
            <person name="Andreopoulos B."/>
            <person name="Baker S."/>
            <person name="Barry K."/>
            <person name="Bills G."/>
            <person name="Bluhm B."/>
            <person name="Cannon C."/>
            <person name="Castanera R."/>
            <person name="Culley D."/>
            <person name="Daum C."/>
            <person name="Ezra D."/>
            <person name="Gonzalez J."/>
            <person name="Henrissat B."/>
            <person name="Kuo A."/>
            <person name="Liang C."/>
            <person name="Lipzen A."/>
            <person name="Lutzoni F."/>
            <person name="Magnuson J."/>
            <person name="Mondo S."/>
            <person name="Nolan M."/>
            <person name="Ohm R."/>
            <person name="Pangilinan J."/>
            <person name="Park H.-J."/>
            <person name="Ramirez L."/>
            <person name="Alfaro M."/>
            <person name="Sun H."/>
            <person name="Tritt A."/>
            <person name="Yoshinaga Y."/>
            <person name="Zwiers L.-H."/>
            <person name="Turgeon B."/>
            <person name="Goodwin S."/>
            <person name="Spatafora J."/>
            <person name="Crous P."/>
            <person name="Grigoriev I."/>
        </authorList>
    </citation>
    <scope>NUCLEOTIDE SEQUENCE</scope>
    <source>
        <strain evidence="2">CBS 115976</strain>
    </source>
</reference>